<geneLocation type="plastid" evidence="12"/>
<feature type="domain" description="Nitrogenase/oxidoreductase component 1" evidence="11">
    <location>
        <begin position="21"/>
        <end position="434"/>
    </location>
</feature>
<evidence type="ECO:0000256" key="7">
    <source>
        <dbReference type="ARBA" id="ARBA00023004"/>
    </source>
</evidence>
<keyword evidence="2 10" id="KW-0602">Photosynthesis</keyword>
<keyword evidence="3 10" id="KW-0479">Metal-binding</keyword>
<accession>A0A1C9CFL1</accession>
<keyword evidence="5 10" id="KW-0067">ATP-binding</keyword>
<dbReference type="PIRSF" id="PIRSF000162">
    <property type="entry name" value="P_chlorophyll_rd"/>
    <property type="match status" value="1"/>
</dbReference>
<evidence type="ECO:0000256" key="2">
    <source>
        <dbReference type="ARBA" id="ARBA00022531"/>
    </source>
</evidence>
<reference evidence="12" key="1">
    <citation type="journal article" date="2016" name="BMC Biol.">
        <title>Parallel evolution of highly conserved plastid genome architecture in red seaweeds and seed plants.</title>
        <authorList>
            <person name="Lee J."/>
            <person name="Cho C.H."/>
            <person name="Park S.I."/>
            <person name="Choi J.W."/>
            <person name="Song H.S."/>
            <person name="West J.A."/>
            <person name="Bhattacharya D."/>
            <person name="Yoon H.S."/>
        </authorList>
    </citation>
    <scope>NUCLEOTIDE SEQUENCE</scope>
</reference>
<evidence type="ECO:0000256" key="10">
    <source>
        <dbReference type="HAMAP-Rule" id="MF_00352"/>
    </source>
</evidence>
<dbReference type="InterPro" id="IPR000510">
    <property type="entry name" value="Nase/OxRdtase_comp1"/>
</dbReference>
<dbReference type="PANTHER" id="PTHR39429:SF3">
    <property type="entry name" value="LIGHT-INDEPENDENT PROTOCHLOROPHYLLIDE REDUCTASE SUBUNIT N"/>
    <property type="match status" value="1"/>
</dbReference>
<feature type="binding site" evidence="10">
    <location>
        <position position="21"/>
    </location>
    <ligand>
        <name>[4Fe-4S] cluster</name>
        <dbReference type="ChEBI" id="CHEBI:49883"/>
        <note>ligand shared with heterodimeric partner</note>
    </ligand>
</feature>
<dbReference type="GeneID" id="29074185"/>
<keyword evidence="8 10" id="KW-0411">Iron-sulfur</keyword>
<dbReference type="HAMAP" id="MF_00352">
    <property type="entry name" value="ChlN_BchN"/>
    <property type="match status" value="1"/>
</dbReference>
<dbReference type="PANTHER" id="PTHR39429">
    <property type="entry name" value="LIGHT-INDEPENDENT PROTOCHLOROPHYLLIDE REDUCTASE SUBUNIT N"/>
    <property type="match status" value="1"/>
</dbReference>
<dbReference type="RefSeq" id="YP_009297629.1">
    <property type="nucleotide sequence ID" value="NC_031177.1"/>
</dbReference>
<dbReference type="GO" id="GO:0019685">
    <property type="term" value="P:photosynthesis, dark reaction"/>
    <property type="evidence" value="ECO:0007669"/>
    <property type="project" value="InterPro"/>
</dbReference>
<keyword evidence="1 10" id="KW-0004">4Fe-4S</keyword>
<evidence type="ECO:0000313" key="12">
    <source>
        <dbReference type="EMBL" id="AOM67173.1"/>
    </source>
</evidence>
<comment type="catalytic activity">
    <reaction evidence="10">
        <text>chlorophyllide a + oxidized 2[4Fe-4S]-[ferredoxin] + 2 ADP + 2 phosphate = protochlorophyllide a + reduced 2[4Fe-4S]-[ferredoxin] + 2 ATP + 2 H2O</text>
        <dbReference type="Rhea" id="RHEA:28202"/>
        <dbReference type="Rhea" id="RHEA-COMP:10002"/>
        <dbReference type="Rhea" id="RHEA-COMP:10004"/>
        <dbReference type="ChEBI" id="CHEBI:15377"/>
        <dbReference type="ChEBI" id="CHEBI:30616"/>
        <dbReference type="ChEBI" id="CHEBI:33722"/>
        <dbReference type="ChEBI" id="CHEBI:33723"/>
        <dbReference type="ChEBI" id="CHEBI:43474"/>
        <dbReference type="ChEBI" id="CHEBI:83348"/>
        <dbReference type="ChEBI" id="CHEBI:83350"/>
        <dbReference type="ChEBI" id="CHEBI:456216"/>
        <dbReference type="EC" id="1.3.7.7"/>
    </reaction>
</comment>
<dbReference type="GO" id="GO:0036068">
    <property type="term" value="P:light-independent chlorophyll biosynthetic process"/>
    <property type="evidence" value="ECO:0007669"/>
    <property type="project" value="UniProtKB-UniPathway"/>
</dbReference>
<dbReference type="GO" id="GO:0051539">
    <property type="term" value="F:4 iron, 4 sulfur cluster binding"/>
    <property type="evidence" value="ECO:0007669"/>
    <property type="project" value="UniProtKB-UniRule"/>
</dbReference>
<organism evidence="12">
    <name type="scientific">Hildenbrandia rivularis</name>
    <dbReference type="NCBI Taxonomy" id="135206"/>
    <lineage>
        <taxon>Eukaryota</taxon>
        <taxon>Rhodophyta</taxon>
        <taxon>Florideophyceae</taxon>
        <taxon>Hildenbrandiophycidae</taxon>
        <taxon>Hildenbrandiales</taxon>
        <taxon>Hildenbrandiaceae</taxon>
        <taxon>Hildenbrandia</taxon>
    </lineage>
</organism>
<comment type="cofactor">
    <cofactor evidence="10">
        <name>[4Fe-4S] cluster</name>
        <dbReference type="ChEBI" id="CHEBI:49883"/>
    </cofactor>
    <text evidence="10">Binds 1 [4Fe-4S] cluster per heterodimer. The cluster is bound at the heterodimer interface by residues from both subunits.</text>
</comment>
<protein>
    <recommendedName>
        <fullName evidence="10">Light-independent protochlorophyllide reductase subunit N</fullName>
        <shortName evidence="10">DPOR subunit N</shortName>
        <shortName evidence="10">LI-POR subunit N</shortName>
        <ecNumber evidence="10">1.3.7.7</ecNumber>
    </recommendedName>
</protein>
<dbReference type="CDD" id="cd01979">
    <property type="entry name" value="Pchlide_reductase_N"/>
    <property type="match status" value="1"/>
</dbReference>
<keyword evidence="4 10" id="KW-0547">Nucleotide-binding</keyword>
<dbReference type="SUPFAM" id="SSF53807">
    <property type="entry name" value="Helical backbone' metal receptor"/>
    <property type="match status" value="1"/>
</dbReference>
<dbReference type="GO" id="GO:0046872">
    <property type="term" value="F:metal ion binding"/>
    <property type="evidence" value="ECO:0007669"/>
    <property type="project" value="UniProtKB-KW"/>
</dbReference>
<name>A0A1C9CFL1_9FLOR</name>
<evidence type="ECO:0000256" key="9">
    <source>
        <dbReference type="ARBA" id="ARBA00023171"/>
    </source>
</evidence>
<feature type="binding site" evidence="10">
    <location>
        <position position="46"/>
    </location>
    <ligand>
        <name>[4Fe-4S] cluster</name>
        <dbReference type="ChEBI" id="CHEBI:49883"/>
        <note>ligand shared with heterodimeric partner</note>
    </ligand>
</feature>
<dbReference type="EC" id="1.3.7.7" evidence="10"/>
<gene>
    <name evidence="12" type="primary">chlN</name>
    <name evidence="12" type="ORF">Hrvl_113</name>
</gene>
<dbReference type="GO" id="GO:0005524">
    <property type="term" value="F:ATP binding"/>
    <property type="evidence" value="ECO:0007669"/>
    <property type="project" value="UniProtKB-UniRule"/>
</dbReference>
<comment type="similarity">
    <text evidence="10">Belongs to the BchN/ChlN family.</text>
</comment>
<dbReference type="InterPro" id="IPR005970">
    <property type="entry name" value="Protochl_reductN"/>
</dbReference>
<dbReference type="EMBL" id="KX284723">
    <property type="protein sequence ID" value="AOM67173.1"/>
    <property type="molecule type" value="Genomic_DNA"/>
</dbReference>
<dbReference type="UniPathway" id="UPA00670"/>
<evidence type="ECO:0000256" key="8">
    <source>
        <dbReference type="ARBA" id="ARBA00023014"/>
    </source>
</evidence>
<dbReference type="NCBIfam" id="TIGR01279">
    <property type="entry name" value="DPOR_bchN"/>
    <property type="match status" value="1"/>
</dbReference>
<evidence type="ECO:0000256" key="6">
    <source>
        <dbReference type="ARBA" id="ARBA00023002"/>
    </source>
</evidence>
<keyword evidence="6 10" id="KW-0560">Oxidoreductase</keyword>
<dbReference type="AlphaFoldDB" id="A0A1C9CFL1"/>
<evidence type="ECO:0000256" key="4">
    <source>
        <dbReference type="ARBA" id="ARBA00022741"/>
    </source>
</evidence>
<sequence>MMNITDQLTFECETGNYHTFCPISCVSWLYQKIKDSFFLVIGTKTCGYFLQNAMGVMIFAEPRYAMAELEEADISAQLSDYGELKRLCLQIKRDRHPGVIFWIGTCTTEIIKMDLEGLAPRLEAEIGVPIVVARANGLDYAFTQGEDTVLASMAQRCPRKLVVSKNPTSNMDSWMSRKKKIRNTIQKSSVPLIVFGSLTDSIADQLSSELETQGIYVSGWLPSKNYADLPVIQEGSYVVGVNPFLSRTATALMRRRKAKLISAPFPIGPDGTKAWIEKICSIFNVTPKGLQHREEKVWNNVSDYLELVHGKSVFFMGDNLLEISLARFLIRCGMVVYEIGIPYMDKRYQAAELELLEKTCRYMDTMLPVIVEKPDNYNQLERIHELKPDLVITGMAYANPLEARGINTKWSVEFTFSQIHGFMNTKEILQLVTKPLIRNTTLKNLSPALYTTQIKS</sequence>
<dbReference type="Gene3D" id="3.40.50.1980">
    <property type="entry name" value="Nitrogenase molybdenum iron protein domain"/>
    <property type="match status" value="3"/>
</dbReference>
<dbReference type="GO" id="GO:0016636">
    <property type="term" value="F:oxidoreductase activity, acting on the CH-CH group of donors, iron-sulfur protein as acceptor"/>
    <property type="evidence" value="ECO:0007669"/>
    <property type="project" value="UniProtKB-UniRule"/>
</dbReference>
<proteinExistence type="inferred from homology"/>
<dbReference type="Pfam" id="PF00148">
    <property type="entry name" value="Oxidored_nitro"/>
    <property type="match status" value="1"/>
</dbReference>
<dbReference type="InterPro" id="IPR050293">
    <property type="entry name" value="LIPOR_BchN/ChlN"/>
</dbReference>
<evidence type="ECO:0000256" key="1">
    <source>
        <dbReference type="ARBA" id="ARBA00022485"/>
    </source>
</evidence>
<evidence type="ECO:0000256" key="3">
    <source>
        <dbReference type="ARBA" id="ARBA00022723"/>
    </source>
</evidence>
<evidence type="ECO:0000256" key="5">
    <source>
        <dbReference type="ARBA" id="ARBA00022840"/>
    </source>
</evidence>
<dbReference type="GO" id="GO:0016730">
    <property type="term" value="F:oxidoreductase activity, acting on iron-sulfur proteins as donors"/>
    <property type="evidence" value="ECO:0007669"/>
    <property type="project" value="InterPro"/>
</dbReference>
<feature type="binding site" evidence="10">
    <location>
        <position position="106"/>
    </location>
    <ligand>
        <name>[4Fe-4S] cluster</name>
        <dbReference type="ChEBI" id="CHEBI:49883"/>
        <note>ligand shared with heterodimeric partner</note>
    </ligand>
</feature>
<keyword evidence="12" id="KW-0934">Plastid</keyword>
<dbReference type="NCBIfam" id="NF002768">
    <property type="entry name" value="PRK02842.1"/>
    <property type="match status" value="1"/>
</dbReference>
<evidence type="ECO:0000259" key="11">
    <source>
        <dbReference type="Pfam" id="PF00148"/>
    </source>
</evidence>
<keyword evidence="7 10" id="KW-0408">Iron</keyword>
<keyword evidence="9 10" id="KW-0149">Chlorophyll biosynthesis</keyword>